<keyword evidence="1" id="KW-0472">Membrane</keyword>
<accession>A0A7V8FFJ2</accession>
<proteinExistence type="predicted"/>
<keyword evidence="1" id="KW-0812">Transmembrane</keyword>
<dbReference type="Proteomes" id="UP000487117">
    <property type="component" value="Unassembled WGS sequence"/>
</dbReference>
<evidence type="ECO:0000313" key="2">
    <source>
        <dbReference type="EMBL" id="KAF1014587.1"/>
    </source>
</evidence>
<reference evidence="3" key="1">
    <citation type="journal article" date="2020" name="MBio">
        <title>Horizontal gene transfer to a defensive symbiont with a reduced genome amongst a multipartite beetle microbiome.</title>
        <authorList>
            <person name="Waterworth S.C."/>
            <person name="Florez L.V."/>
            <person name="Rees E.R."/>
            <person name="Hertweck C."/>
            <person name="Kaltenpoth M."/>
            <person name="Kwan J.C."/>
        </authorList>
    </citation>
    <scope>NUCLEOTIDE SEQUENCE [LARGE SCALE GENOMIC DNA]</scope>
</reference>
<comment type="caution">
    <text evidence="2">The sequence shown here is derived from an EMBL/GenBank/DDBJ whole genome shotgun (WGS) entry which is preliminary data.</text>
</comment>
<dbReference type="EMBL" id="WNDS01000003">
    <property type="protein sequence ID" value="KAF1014587.1"/>
    <property type="molecule type" value="Genomic_DNA"/>
</dbReference>
<dbReference type="AlphaFoldDB" id="A0A7V8FFJ2"/>
<evidence type="ECO:0000256" key="1">
    <source>
        <dbReference type="SAM" id="Phobius"/>
    </source>
</evidence>
<name>A0A7V8FFJ2_STEMA</name>
<feature type="transmembrane region" description="Helical" evidence="1">
    <location>
        <begin position="68"/>
        <end position="86"/>
    </location>
</feature>
<organism evidence="2 3">
    <name type="scientific">Stenotrophomonas maltophilia</name>
    <name type="common">Pseudomonas maltophilia</name>
    <name type="synonym">Xanthomonas maltophilia</name>
    <dbReference type="NCBI Taxonomy" id="40324"/>
    <lineage>
        <taxon>Bacteria</taxon>
        <taxon>Pseudomonadati</taxon>
        <taxon>Pseudomonadota</taxon>
        <taxon>Gammaproteobacteria</taxon>
        <taxon>Lysobacterales</taxon>
        <taxon>Lysobacteraceae</taxon>
        <taxon>Stenotrophomonas</taxon>
        <taxon>Stenotrophomonas maltophilia group</taxon>
    </lineage>
</organism>
<keyword evidence="1" id="KW-1133">Transmembrane helix</keyword>
<gene>
    <name evidence="2" type="ORF">GAK31_02074</name>
</gene>
<sequence>MLWIILVFWIFKLVAGVVDSLGRHVPVYEDAVEADFYIGQVGFSVVIPFAFVLLNFTLIFFAKKIHALLVVIVAAMQIFMLLSHTFHGYGGV</sequence>
<feature type="transmembrane region" description="Helical" evidence="1">
    <location>
        <begin position="36"/>
        <end position="61"/>
    </location>
</feature>
<evidence type="ECO:0000313" key="3">
    <source>
        <dbReference type="Proteomes" id="UP000487117"/>
    </source>
</evidence>
<protein>
    <recommendedName>
        <fullName evidence="4">Transmembrane protein</fullName>
    </recommendedName>
</protein>
<evidence type="ECO:0008006" key="4">
    <source>
        <dbReference type="Google" id="ProtNLM"/>
    </source>
</evidence>